<sequence>MSGRIEDSLQSISVRLDGKNYSYWGYVMKKILQGKSMWGYISGVRVQPTDINADDYAKSLDIWETDNAKIITWINNSVSHSIGAQLAKYETAKEVWDHLARLYTQSNFAKQYQLEADIRALRQQDMGIQDFYSAMSELWDQLALTESSELRAFPAYVTRREEQHLVQFLMALRDDFEGLRGTILHRSPLPSVDSVVHELLAEEIHLKSQVDKKTIASSTPSVFATPQRSMPHNQSRSTSKVSIDECAYCKEKGHWKSQCPLLLNKGKQPQQQKRSPQQQYQQQRSQPPPLRHQNASWKSSNQPQSGFANPMVSKLVYKGRKKKTIEYFAIKSVEKSQRSKILHELVALVNFTNMSLLLTPRRFSLRLLCWLLLYSMDAKEKLYTHTLSSDASFSESSKCTEVLFLIDENMFDGTMLSFFRYETTAHLWLVLEYCVGGDLMTLLKQDTQLPESSIHDLAFDLVKALQFLHSKGIIYCNLKPSNILLDEFGFAKLCDFGLARRLIDIEKNTIAALPQSKRGTPCYMAPELFHDGGIHSYASDLWALGCVLYECYTGRPPFTGTEFTQLVKSIISDPIPALPDNTSNSFVSLINALLVKDPAQRIEWTELCEHSFWRTKVASVSLPTQPAFNNMVQVLHKPYLSDRNGDKISQSRTPQKRQESKMRAHKQDESSRSGNKAIETPVRNAQNNRKNNLKHCGKLDTAKGLNLVRMSRMAKLNLQRENEKENYRRPTAETCDDDAEVKIENNDMELDFNENPEDEVTDDADGSENSCIISAELQAENTDKKNEEREQNMDHPSIAADDELVDHKKPEQDTSSEHRDVTATPPSVCSRNTQHVKTVAEPATDSDSAGSSTKLFEVFWHPSDLAVKPVMPSRKGDRAADAIPNLPFESFSPSDYGKLPAEKMNALNGKIIHVLNGSSHVLEKQNIIRYLEILSGNSDAANIIINGPVMLSLIKMLRLSKISTLRVQIASAMGLLIRHCTFIETELANSGIINSLMDGLRDKHDKVRRFSMAALGELLFYISTKNEHNCNDGDTVESPSKEIKATSCWQVTSSVIALVSSILRMGEDDIAQLYALRTIENICSQGGDWASRFASQDVIANLCYIYKATGKHENTRFIAGSCLVRLCRFCSSCIQYVFEKLPLRDVASALVKGNPREQQISLNLLNMSILSMQGLSNMNRNLHSLGEEKHLVPVLLSLIEQGTEILRGKTLMFVALLCINSRRWLSQFLGNVKLLYAVDRLGKEKDGFIQQCMESFVCLIVTTIPGILETVSVDMQQMMAGKRHGPTVALASRGNPKSSANVLPVILHLLGSSSFKHRVVNNHVLLQLTNLIKLLEIPFQGREDFQITLLRVLETIIEDPSVILDGPTIFTGRILPSLAIIYNGNRDGDARFLCLKILFDAMVDIFDDPSLYNMEQILEDIKLISRTYFLPLYPALIEDEDPIPMYAQKLLVMLIEFNYIRVSDIVDLKAVTRCFGFLHGDLSNANVNDVKLCLALASASETETKLLSQLRVARKIGNLLEFVSAKEMEDFLEPTLQLCKAFILRGIGHEKGVALCKEPSLLCNNAFNMSIAVDQQHCIKDVCDFASNLSVFLDLLRNPKASVVDLSSECVVLLLKAAPREATTGILTKLQKISKLMEFLVNNAFGIHILRLLYALAFSCRQYLSHALILSIPASAISSIETLLLTLKNSAIPGIQEAAVNLTLELQRLPRRL</sequence>
<dbReference type="InterPro" id="IPR011989">
    <property type="entry name" value="ARM-like"/>
</dbReference>
<dbReference type="GO" id="GO:0004672">
    <property type="term" value="F:protein kinase activity"/>
    <property type="evidence" value="ECO:0007669"/>
    <property type="project" value="InterPro"/>
</dbReference>
<dbReference type="SUPFAM" id="SSF48371">
    <property type="entry name" value="ARM repeat"/>
    <property type="match status" value="1"/>
</dbReference>
<dbReference type="Gene3D" id="1.10.510.10">
    <property type="entry name" value="Transferase(Phosphotransferase) domain 1"/>
    <property type="match status" value="1"/>
</dbReference>
<feature type="compositionally biased region" description="Polar residues" evidence="1">
    <location>
        <begin position="293"/>
        <end position="307"/>
    </location>
</feature>
<evidence type="ECO:0000313" key="3">
    <source>
        <dbReference type="EMBL" id="KAG6505608.1"/>
    </source>
</evidence>
<protein>
    <recommendedName>
        <fullName evidence="2">Protein kinase domain-containing protein</fullName>
    </recommendedName>
</protein>
<dbReference type="Pfam" id="PF03732">
    <property type="entry name" value="Retrotrans_gag"/>
    <property type="match status" value="1"/>
</dbReference>
<dbReference type="InterPro" id="IPR036875">
    <property type="entry name" value="Znf_CCHC_sf"/>
</dbReference>
<feature type="compositionally biased region" description="Basic and acidic residues" evidence="1">
    <location>
        <begin position="656"/>
        <end position="671"/>
    </location>
</feature>
<keyword evidence="4" id="KW-1185">Reference proteome</keyword>
<feature type="region of interest" description="Disordered" evidence="1">
    <location>
        <begin position="639"/>
        <end position="696"/>
    </location>
</feature>
<comment type="caution">
    <text evidence="3">The sequence shown here is derived from an EMBL/GenBank/DDBJ whole genome shotgun (WGS) entry which is preliminary data.</text>
</comment>
<dbReference type="InterPro" id="IPR005162">
    <property type="entry name" value="Retrotrans_gag_dom"/>
</dbReference>
<dbReference type="InterPro" id="IPR056981">
    <property type="entry name" value="HEAT_ULK4_RUNKEL"/>
</dbReference>
<proteinExistence type="predicted"/>
<feature type="region of interest" description="Disordered" evidence="1">
    <location>
        <begin position="265"/>
        <end position="308"/>
    </location>
</feature>
<dbReference type="InterPro" id="IPR016024">
    <property type="entry name" value="ARM-type_fold"/>
</dbReference>
<name>A0A8J5GC90_ZINOF</name>
<dbReference type="InterPro" id="IPR044591">
    <property type="entry name" value="RUK"/>
</dbReference>
<evidence type="ECO:0000256" key="1">
    <source>
        <dbReference type="SAM" id="MobiDB-lite"/>
    </source>
</evidence>
<feature type="compositionally biased region" description="Basic and acidic residues" evidence="1">
    <location>
        <begin position="805"/>
        <end position="821"/>
    </location>
</feature>
<dbReference type="EMBL" id="JACMSC010000010">
    <property type="protein sequence ID" value="KAG6505608.1"/>
    <property type="molecule type" value="Genomic_DNA"/>
</dbReference>
<gene>
    <name evidence="3" type="ORF">ZIOFF_037973</name>
</gene>
<dbReference type="InterPro" id="IPR000719">
    <property type="entry name" value="Prot_kinase_dom"/>
</dbReference>
<dbReference type="InterPro" id="IPR029472">
    <property type="entry name" value="Copia-like_N"/>
</dbReference>
<dbReference type="InterPro" id="IPR056980">
    <property type="entry name" value="ARM_RUK"/>
</dbReference>
<feature type="region of interest" description="Disordered" evidence="1">
    <location>
        <begin position="211"/>
        <end position="238"/>
    </location>
</feature>
<dbReference type="GO" id="GO:0008017">
    <property type="term" value="F:microtubule binding"/>
    <property type="evidence" value="ECO:0007669"/>
    <property type="project" value="InterPro"/>
</dbReference>
<dbReference type="Gene3D" id="1.25.10.10">
    <property type="entry name" value="Leucine-rich Repeat Variant"/>
    <property type="match status" value="2"/>
</dbReference>
<organism evidence="3 4">
    <name type="scientific">Zingiber officinale</name>
    <name type="common">Ginger</name>
    <name type="synonym">Amomum zingiber</name>
    <dbReference type="NCBI Taxonomy" id="94328"/>
    <lineage>
        <taxon>Eukaryota</taxon>
        <taxon>Viridiplantae</taxon>
        <taxon>Streptophyta</taxon>
        <taxon>Embryophyta</taxon>
        <taxon>Tracheophyta</taxon>
        <taxon>Spermatophyta</taxon>
        <taxon>Magnoliopsida</taxon>
        <taxon>Liliopsida</taxon>
        <taxon>Zingiberales</taxon>
        <taxon>Zingiberaceae</taxon>
        <taxon>Zingiber</taxon>
    </lineage>
</organism>
<dbReference type="Pfam" id="PF14244">
    <property type="entry name" value="Retrotran_gag_3"/>
    <property type="match status" value="1"/>
</dbReference>
<dbReference type="Pfam" id="PF23606">
    <property type="entry name" value="HEAT_ULK4"/>
    <property type="match status" value="1"/>
</dbReference>
<dbReference type="GO" id="GO:0003676">
    <property type="term" value="F:nucleic acid binding"/>
    <property type="evidence" value="ECO:0007669"/>
    <property type="project" value="InterPro"/>
</dbReference>
<feature type="compositionally biased region" description="Polar residues" evidence="1">
    <location>
        <begin position="215"/>
        <end position="238"/>
    </location>
</feature>
<accession>A0A8J5GC90</accession>
<dbReference type="Pfam" id="PF00069">
    <property type="entry name" value="Pkinase"/>
    <property type="match status" value="1"/>
</dbReference>
<dbReference type="GO" id="GO:0005524">
    <property type="term" value="F:ATP binding"/>
    <property type="evidence" value="ECO:0007669"/>
    <property type="project" value="InterPro"/>
</dbReference>
<dbReference type="GO" id="GO:0008270">
    <property type="term" value="F:zinc ion binding"/>
    <property type="evidence" value="ECO:0007669"/>
    <property type="project" value="InterPro"/>
</dbReference>
<reference evidence="3 4" key="1">
    <citation type="submission" date="2020-08" db="EMBL/GenBank/DDBJ databases">
        <title>Plant Genome Project.</title>
        <authorList>
            <person name="Zhang R.-G."/>
        </authorList>
    </citation>
    <scope>NUCLEOTIDE SEQUENCE [LARGE SCALE GENOMIC DNA]</scope>
    <source>
        <tissue evidence="3">Rhizome</tissue>
    </source>
</reference>
<dbReference type="Pfam" id="PF24970">
    <property type="entry name" value="ARM_RUK"/>
    <property type="match status" value="1"/>
</dbReference>
<evidence type="ECO:0000313" key="4">
    <source>
        <dbReference type="Proteomes" id="UP000734854"/>
    </source>
</evidence>
<dbReference type="PANTHER" id="PTHR46562:SF1">
    <property type="entry name" value="SERINE_THREONINE-PROTEIN KINASE ULK4"/>
    <property type="match status" value="1"/>
</dbReference>
<feature type="compositionally biased region" description="Low complexity" evidence="1">
    <location>
        <begin position="267"/>
        <end position="285"/>
    </location>
</feature>
<dbReference type="InterPro" id="IPR011009">
    <property type="entry name" value="Kinase-like_dom_sf"/>
</dbReference>
<dbReference type="GO" id="GO:0000914">
    <property type="term" value="P:phragmoplast assembly"/>
    <property type="evidence" value="ECO:0007669"/>
    <property type="project" value="InterPro"/>
</dbReference>
<feature type="domain" description="Protein kinase" evidence="2">
    <location>
        <begin position="302"/>
        <end position="613"/>
    </location>
</feature>
<feature type="compositionally biased region" description="Polar residues" evidence="1">
    <location>
        <begin position="824"/>
        <end position="836"/>
    </location>
</feature>
<dbReference type="Proteomes" id="UP000734854">
    <property type="component" value="Unassembled WGS sequence"/>
</dbReference>
<dbReference type="SUPFAM" id="SSF57756">
    <property type="entry name" value="Retrovirus zinc finger-like domains"/>
    <property type="match status" value="1"/>
</dbReference>
<dbReference type="PROSITE" id="PS50011">
    <property type="entry name" value="PROTEIN_KINASE_DOM"/>
    <property type="match status" value="1"/>
</dbReference>
<feature type="region of interest" description="Disordered" evidence="1">
    <location>
        <begin position="778"/>
        <end position="849"/>
    </location>
</feature>
<evidence type="ECO:0000259" key="2">
    <source>
        <dbReference type="PROSITE" id="PS50011"/>
    </source>
</evidence>
<dbReference type="SUPFAM" id="SSF56112">
    <property type="entry name" value="Protein kinase-like (PK-like)"/>
    <property type="match status" value="1"/>
</dbReference>
<dbReference type="Gene3D" id="4.10.60.10">
    <property type="entry name" value="Zinc finger, CCHC-type"/>
    <property type="match status" value="1"/>
</dbReference>
<feature type="compositionally biased region" description="Basic and acidic residues" evidence="1">
    <location>
        <begin position="781"/>
        <end position="793"/>
    </location>
</feature>
<dbReference type="PANTHER" id="PTHR46562">
    <property type="entry name" value="SERINE/THREONINE-KINASE ULK4-LIKE PROTEIN-RELATED"/>
    <property type="match status" value="1"/>
</dbReference>